<proteinExistence type="predicted"/>
<feature type="coiled-coil region" evidence="1">
    <location>
        <begin position="438"/>
        <end position="465"/>
    </location>
</feature>
<evidence type="ECO:0000256" key="1">
    <source>
        <dbReference type="SAM" id="Coils"/>
    </source>
</evidence>
<gene>
    <name evidence="3" type="ORF">LTR97_012100</name>
</gene>
<accession>A0AAN7ZY82</accession>
<protein>
    <submittedName>
        <fullName evidence="3">Uncharacterized protein</fullName>
    </submittedName>
</protein>
<sequence>MAPDPASLENTANGSNAMDGSETAEQRENRELRARVQQLEGLVQTMALQQKEPIQSRPLQAAHTLPQFTHAVAHDQSYDQRFSRDMAPPPMHQQSSTPRYRTQAQYAPVRYEYVEQQHPVRYVDDEGHSLGFQFSHAQSFPAASEKEPPRVKQEMLPDPVNVKDKPKPEGERTHDLNSKAHRRTKTDRTAPTKQLPSTSNDSVPPIQTRSPFLQDPETLNGSAGNLWTIPSPLHWGNHSLLTCTEPVEKKFLEAREKIERKWQSGVKSALPLALYKSTPYSLSLVVKLGEFADNANSATETLDLAHGVLTQQWKERVSKLPQGGRLFVTTVKSETDPERSGVLSVEGNVLENVYGLMLEDVERAMQITTSRATEIASHAAVTASGPFFSTPYRSINSAKLLRKGLNSKRRKQLREANERLSSEAVFRMKNLVIQIRDRRRMKLGLTELERKAAKQEDKIALAKIKMAEKKRGEKVKKAQERQEREAFDMLVDKEKARKREASKKAQSVSEEQAKLEGIKTAEANQESMEAKKKAVGSGQIKGVDWKQVIRSKIVEVAGIHSKFK</sequence>
<reference evidence="3" key="1">
    <citation type="submission" date="2023-08" db="EMBL/GenBank/DDBJ databases">
        <title>Black Yeasts Isolated from many extreme environments.</title>
        <authorList>
            <person name="Coleine C."/>
            <person name="Stajich J.E."/>
            <person name="Selbmann L."/>
        </authorList>
    </citation>
    <scope>NUCLEOTIDE SEQUENCE</scope>
    <source>
        <strain evidence="3">CCFEE 5810</strain>
    </source>
</reference>
<evidence type="ECO:0000256" key="2">
    <source>
        <dbReference type="SAM" id="MobiDB-lite"/>
    </source>
</evidence>
<dbReference type="EMBL" id="JAVRQU010000024">
    <property type="protein sequence ID" value="KAK5690547.1"/>
    <property type="molecule type" value="Genomic_DNA"/>
</dbReference>
<feature type="region of interest" description="Disordered" evidence="2">
    <location>
        <begin position="73"/>
        <end position="102"/>
    </location>
</feature>
<dbReference type="Proteomes" id="UP001310594">
    <property type="component" value="Unassembled WGS sequence"/>
</dbReference>
<feature type="region of interest" description="Disordered" evidence="2">
    <location>
        <begin position="498"/>
        <end position="536"/>
    </location>
</feature>
<organism evidence="3 4">
    <name type="scientific">Elasticomyces elasticus</name>
    <dbReference type="NCBI Taxonomy" id="574655"/>
    <lineage>
        <taxon>Eukaryota</taxon>
        <taxon>Fungi</taxon>
        <taxon>Dikarya</taxon>
        <taxon>Ascomycota</taxon>
        <taxon>Pezizomycotina</taxon>
        <taxon>Dothideomycetes</taxon>
        <taxon>Dothideomycetidae</taxon>
        <taxon>Mycosphaerellales</taxon>
        <taxon>Teratosphaeriaceae</taxon>
        <taxon>Elasticomyces</taxon>
    </lineage>
</organism>
<dbReference type="AlphaFoldDB" id="A0AAN7ZY82"/>
<evidence type="ECO:0000313" key="3">
    <source>
        <dbReference type="EMBL" id="KAK5690547.1"/>
    </source>
</evidence>
<feature type="compositionally biased region" description="Polar residues" evidence="2">
    <location>
        <begin position="8"/>
        <end position="18"/>
    </location>
</feature>
<keyword evidence="1" id="KW-0175">Coiled coil</keyword>
<evidence type="ECO:0000313" key="4">
    <source>
        <dbReference type="Proteomes" id="UP001310594"/>
    </source>
</evidence>
<feature type="region of interest" description="Disordered" evidence="2">
    <location>
        <begin position="139"/>
        <end position="210"/>
    </location>
</feature>
<feature type="compositionally biased region" description="Polar residues" evidence="2">
    <location>
        <begin position="189"/>
        <end position="210"/>
    </location>
</feature>
<feature type="compositionally biased region" description="Basic and acidic residues" evidence="2">
    <location>
        <begin position="144"/>
        <end position="178"/>
    </location>
</feature>
<feature type="compositionally biased region" description="Basic and acidic residues" evidence="2">
    <location>
        <begin position="73"/>
        <end position="84"/>
    </location>
</feature>
<feature type="compositionally biased region" description="Polar residues" evidence="2">
    <location>
        <begin position="92"/>
        <end position="102"/>
    </location>
</feature>
<comment type="caution">
    <text evidence="3">The sequence shown here is derived from an EMBL/GenBank/DDBJ whole genome shotgun (WGS) entry which is preliminary data.</text>
</comment>
<name>A0AAN7ZY82_9PEZI</name>
<feature type="region of interest" description="Disordered" evidence="2">
    <location>
        <begin position="1"/>
        <end position="32"/>
    </location>
</feature>